<evidence type="ECO:0000256" key="3">
    <source>
        <dbReference type="ARBA" id="ARBA00022912"/>
    </source>
</evidence>
<dbReference type="SMART" id="SM00404">
    <property type="entry name" value="PTPc_motif"/>
    <property type="match status" value="1"/>
</dbReference>
<keyword evidence="3" id="KW-0904">Protein phosphatase</keyword>
<proteinExistence type="predicted"/>
<protein>
    <recommendedName>
        <fullName evidence="1">protein-tyrosine-phosphatase</fullName>
        <ecNumber evidence="1">3.1.3.48</ecNumber>
    </recommendedName>
</protein>
<dbReference type="PANTHER" id="PTHR45706:SF4">
    <property type="entry name" value="TYROSINE-PROTEIN PHOSPHATASE"/>
    <property type="match status" value="1"/>
</dbReference>
<dbReference type="InterPro" id="IPR029021">
    <property type="entry name" value="Prot-tyrosine_phosphatase-like"/>
</dbReference>
<feature type="region of interest" description="Disordered" evidence="5">
    <location>
        <begin position="51"/>
        <end position="82"/>
    </location>
</feature>
<reference evidence="8" key="1">
    <citation type="submission" date="2020-08" db="EMBL/GenBank/DDBJ databases">
        <title>Multicomponent nature underlies the extraordinary mechanical properties of spider dragline silk.</title>
        <authorList>
            <person name="Kono N."/>
            <person name="Nakamura H."/>
            <person name="Mori M."/>
            <person name="Yoshida Y."/>
            <person name="Ohtoshi R."/>
            <person name="Malay A.D."/>
            <person name="Moran D.A.P."/>
            <person name="Tomita M."/>
            <person name="Numata K."/>
            <person name="Arakawa K."/>
        </authorList>
    </citation>
    <scope>NUCLEOTIDE SEQUENCE</scope>
</reference>
<dbReference type="EMBL" id="BMAW01111600">
    <property type="protein sequence ID" value="GFT48760.1"/>
    <property type="molecule type" value="Genomic_DNA"/>
</dbReference>
<dbReference type="Proteomes" id="UP000887013">
    <property type="component" value="Unassembled WGS sequence"/>
</dbReference>
<feature type="domain" description="Tyrosine specific protein phosphatases" evidence="7">
    <location>
        <begin position="423"/>
        <end position="497"/>
    </location>
</feature>
<accession>A0A8X6P564</accession>
<dbReference type="AlphaFoldDB" id="A0A8X6P564"/>
<evidence type="ECO:0000256" key="2">
    <source>
        <dbReference type="ARBA" id="ARBA00022801"/>
    </source>
</evidence>
<dbReference type="InterPro" id="IPR000387">
    <property type="entry name" value="Tyr_Pase_dom"/>
</dbReference>
<dbReference type="InterPro" id="IPR016130">
    <property type="entry name" value="Tyr_Pase_AS"/>
</dbReference>
<dbReference type="InterPro" id="IPR000242">
    <property type="entry name" value="PTP_cat"/>
</dbReference>
<dbReference type="InterPro" id="IPR003595">
    <property type="entry name" value="Tyr_Pase_cat"/>
</dbReference>
<keyword evidence="2" id="KW-0378">Hydrolase</keyword>
<evidence type="ECO:0000313" key="9">
    <source>
        <dbReference type="Proteomes" id="UP000887013"/>
    </source>
</evidence>
<dbReference type="OrthoDB" id="5854685at2759"/>
<dbReference type="SUPFAM" id="SSF52799">
    <property type="entry name" value="(Phosphotyrosine protein) phosphatases II"/>
    <property type="match status" value="1"/>
</dbReference>
<dbReference type="PRINTS" id="PR00700">
    <property type="entry name" value="PRTYPHPHTASE"/>
</dbReference>
<comment type="catalytic activity">
    <reaction evidence="4">
        <text>O-phospho-L-tyrosyl-[protein] + H2O = L-tyrosyl-[protein] + phosphate</text>
        <dbReference type="Rhea" id="RHEA:10684"/>
        <dbReference type="Rhea" id="RHEA-COMP:10136"/>
        <dbReference type="Rhea" id="RHEA-COMP:20101"/>
        <dbReference type="ChEBI" id="CHEBI:15377"/>
        <dbReference type="ChEBI" id="CHEBI:43474"/>
        <dbReference type="ChEBI" id="CHEBI:46858"/>
        <dbReference type="ChEBI" id="CHEBI:61978"/>
        <dbReference type="EC" id="3.1.3.48"/>
    </reaction>
</comment>
<dbReference type="PROSITE" id="PS50055">
    <property type="entry name" value="TYR_PHOSPHATASE_PTP"/>
    <property type="match status" value="1"/>
</dbReference>
<evidence type="ECO:0000259" key="6">
    <source>
        <dbReference type="PROSITE" id="PS50055"/>
    </source>
</evidence>
<keyword evidence="9" id="KW-1185">Reference proteome</keyword>
<evidence type="ECO:0000313" key="8">
    <source>
        <dbReference type="EMBL" id="GFT48760.1"/>
    </source>
</evidence>
<comment type="caution">
    <text evidence="8">The sequence shown here is derived from an EMBL/GenBank/DDBJ whole genome shotgun (WGS) entry which is preliminary data.</text>
</comment>
<dbReference type="FunFam" id="3.90.190.10:FF:000102">
    <property type="entry name" value="Receptor-type tyrosine-protein phosphatase"/>
    <property type="match status" value="1"/>
</dbReference>
<sequence>MEPAAQTECQPAFVDNKICCDDSAFSPSIIEIGFIDEDEAISDLSEFSVSEEDKVERNQSETLSSKTGDISHEETDFNETQRNDDNEIISFNHVPPEEVPNHQVVQTHSNQTFLTENSNDYQNALEISDITESPNRSFDQSSLLIDTSKDIQNNESLQESMLKLQLSLEDRSALSAFEVVQTHSNQTFLTENSNDYQNALEISDITESPNRSFDQSSLLIDTSKDIQNNESLQESMLKLQLSLEDRSALSAFEKLSKKNPDEPMEIAKLLENAPKNRYKDVLPYDSSRVILKEGKNDNYINASFVHMPLPHPRKANEYIAAQGPLPQTCNDFWQLIWEQNCGIVVMVTPLKERNRVKCHQYWPDLYQTSNYNEMEVTCFSETSSSTCITRDFLISHQKANEERHIIQLQYVNWPDHGVPVDSTDFLEFVQQLRDLRRDVGGTVLVHCSAGVGRTGVLILMETALAYMDADEPIYPLELLKIMRNQRVMMVQTVVQYKFICEALLKAYNDRCKMMKED</sequence>
<feature type="compositionally biased region" description="Basic and acidic residues" evidence="5">
    <location>
        <begin position="69"/>
        <end position="82"/>
    </location>
</feature>
<dbReference type="GO" id="GO:0048666">
    <property type="term" value="P:neuron development"/>
    <property type="evidence" value="ECO:0007669"/>
    <property type="project" value="UniProtKB-ARBA"/>
</dbReference>
<dbReference type="Pfam" id="PF00102">
    <property type="entry name" value="Y_phosphatase"/>
    <property type="match status" value="1"/>
</dbReference>
<dbReference type="PROSITE" id="PS00383">
    <property type="entry name" value="TYR_PHOSPHATASE_1"/>
    <property type="match status" value="1"/>
</dbReference>
<evidence type="ECO:0000259" key="7">
    <source>
        <dbReference type="PROSITE" id="PS50056"/>
    </source>
</evidence>
<dbReference type="Gene3D" id="3.90.190.10">
    <property type="entry name" value="Protein tyrosine phosphatase superfamily"/>
    <property type="match status" value="1"/>
</dbReference>
<organism evidence="8 9">
    <name type="scientific">Nephila pilipes</name>
    <name type="common">Giant wood spider</name>
    <name type="synonym">Nephila maculata</name>
    <dbReference type="NCBI Taxonomy" id="299642"/>
    <lineage>
        <taxon>Eukaryota</taxon>
        <taxon>Metazoa</taxon>
        <taxon>Ecdysozoa</taxon>
        <taxon>Arthropoda</taxon>
        <taxon>Chelicerata</taxon>
        <taxon>Arachnida</taxon>
        <taxon>Araneae</taxon>
        <taxon>Araneomorphae</taxon>
        <taxon>Entelegynae</taxon>
        <taxon>Araneoidea</taxon>
        <taxon>Nephilidae</taxon>
        <taxon>Nephila</taxon>
    </lineage>
</organism>
<dbReference type="EC" id="3.1.3.48" evidence="1"/>
<feature type="domain" description="Tyrosine-protein phosphatase" evidence="6">
    <location>
        <begin position="248"/>
        <end position="506"/>
    </location>
</feature>
<dbReference type="GO" id="GO:0004725">
    <property type="term" value="F:protein tyrosine phosphatase activity"/>
    <property type="evidence" value="ECO:0007669"/>
    <property type="project" value="UniProtKB-EC"/>
</dbReference>
<dbReference type="PANTHER" id="PTHR45706">
    <property type="entry name" value="TYROSINE-PROTEIN PHOSPHATASE"/>
    <property type="match status" value="1"/>
</dbReference>
<dbReference type="SMART" id="SM00194">
    <property type="entry name" value="PTPc"/>
    <property type="match status" value="1"/>
</dbReference>
<evidence type="ECO:0000256" key="4">
    <source>
        <dbReference type="ARBA" id="ARBA00051722"/>
    </source>
</evidence>
<gene>
    <name evidence="8" type="primary">Ptpn4</name>
    <name evidence="8" type="ORF">NPIL_667092</name>
</gene>
<evidence type="ECO:0000256" key="5">
    <source>
        <dbReference type="SAM" id="MobiDB-lite"/>
    </source>
</evidence>
<dbReference type="PROSITE" id="PS50056">
    <property type="entry name" value="TYR_PHOSPHATASE_2"/>
    <property type="match status" value="1"/>
</dbReference>
<name>A0A8X6P564_NEPPI</name>
<evidence type="ECO:0000256" key="1">
    <source>
        <dbReference type="ARBA" id="ARBA00013064"/>
    </source>
</evidence>